<dbReference type="EMBL" id="KL363288">
    <property type="protein sequence ID" value="KFD48648.1"/>
    <property type="molecule type" value="Genomic_DNA"/>
</dbReference>
<protein>
    <submittedName>
        <fullName evidence="1">Uncharacterized protein</fullName>
    </submittedName>
</protein>
<organism evidence="1 2">
    <name type="scientific">Trichuris suis</name>
    <name type="common">pig whipworm</name>
    <dbReference type="NCBI Taxonomy" id="68888"/>
    <lineage>
        <taxon>Eukaryota</taxon>
        <taxon>Metazoa</taxon>
        <taxon>Ecdysozoa</taxon>
        <taxon>Nematoda</taxon>
        <taxon>Enoplea</taxon>
        <taxon>Dorylaimia</taxon>
        <taxon>Trichinellida</taxon>
        <taxon>Trichuridae</taxon>
        <taxon>Trichuris</taxon>
    </lineage>
</organism>
<reference evidence="1 2" key="1">
    <citation type="journal article" date="2014" name="Nat. Genet.">
        <title>Genome and transcriptome of the porcine whipworm Trichuris suis.</title>
        <authorList>
            <person name="Jex A.R."/>
            <person name="Nejsum P."/>
            <person name="Schwarz E.M."/>
            <person name="Hu L."/>
            <person name="Young N.D."/>
            <person name="Hall R.S."/>
            <person name="Korhonen P.K."/>
            <person name="Liao S."/>
            <person name="Thamsborg S."/>
            <person name="Xia J."/>
            <person name="Xu P."/>
            <person name="Wang S."/>
            <person name="Scheerlinck J.P."/>
            <person name="Hofmann A."/>
            <person name="Sternberg P.W."/>
            <person name="Wang J."/>
            <person name="Gasser R.B."/>
        </authorList>
    </citation>
    <scope>NUCLEOTIDE SEQUENCE [LARGE SCALE GENOMIC DNA]</scope>
    <source>
        <strain evidence="1">DCEP-RM93M</strain>
    </source>
</reference>
<gene>
    <name evidence="1" type="ORF">M513_10503</name>
</gene>
<evidence type="ECO:0000313" key="1">
    <source>
        <dbReference type="EMBL" id="KFD48648.1"/>
    </source>
</evidence>
<dbReference type="Proteomes" id="UP000030764">
    <property type="component" value="Unassembled WGS sequence"/>
</dbReference>
<evidence type="ECO:0000313" key="2">
    <source>
        <dbReference type="Proteomes" id="UP000030764"/>
    </source>
</evidence>
<keyword evidence="2" id="KW-1185">Reference proteome</keyword>
<sequence>MRSNKKFTRVFNVVRTLPLLGVKYAKFKELYALCIRVNNDKDVTCVHKRPALSVTRLGVPCWTGNQPCHRKALRSYEPVT</sequence>
<accession>A0A085LUK2</accession>
<proteinExistence type="predicted"/>
<name>A0A085LUK2_9BILA</name>
<dbReference type="AlphaFoldDB" id="A0A085LUK2"/>